<keyword evidence="2 5" id="KW-0689">Ribosomal protein</keyword>
<dbReference type="GO" id="GO:0005840">
    <property type="term" value="C:ribosome"/>
    <property type="evidence" value="ECO:0007669"/>
    <property type="project" value="UniProtKB-KW"/>
</dbReference>
<comment type="subunit">
    <text evidence="5">Part of the 50S ribosomal subunit.</text>
</comment>
<dbReference type="SMART" id="SM00739">
    <property type="entry name" value="KOW"/>
    <property type="match status" value="1"/>
</dbReference>
<dbReference type="CDD" id="cd06089">
    <property type="entry name" value="KOW_RPL26"/>
    <property type="match status" value="1"/>
</dbReference>
<evidence type="ECO:0000256" key="1">
    <source>
        <dbReference type="ARBA" id="ARBA00010618"/>
    </source>
</evidence>
<reference evidence="8 9" key="1">
    <citation type="journal article" date="2015" name="Nature">
        <title>rRNA introns, odd ribosomes, and small enigmatic genomes across a large radiation of phyla.</title>
        <authorList>
            <person name="Brown C.T."/>
            <person name="Hug L.A."/>
            <person name="Thomas B.C."/>
            <person name="Sharon I."/>
            <person name="Castelle C.J."/>
            <person name="Singh A."/>
            <person name="Wilkins M.J."/>
            <person name="Williams K.H."/>
            <person name="Banfield J.F."/>
        </authorList>
    </citation>
    <scope>NUCLEOTIDE SEQUENCE [LARGE SCALE GENOMIC DNA]</scope>
</reference>
<dbReference type="Proteomes" id="UP000033866">
    <property type="component" value="Unassembled WGS sequence"/>
</dbReference>
<dbReference type="InterPro" id="IPR057264">
    <property type="entry name" value="Ribosomal_uL24_C"/>
</dbReference>
<dbReference type="InterPro" id="IPR003256">
    <property type="entry name" value="Ribosomal_uL24"/>
</dbReference>
<feature type="region of interest" description="Disordered" evidence="6">
    <location>
        <begin position="126"/>
        <end position="164"/>
    </location>
</feature>
<dbReference type="NCBIfam" id="TIGR01079">
    <property type="entry name" value="rplX_bact"/>
    <property type="match status" value="1"/>
</dbReference>
<dbReference type="Gene3D" id="2.30.30.30">
    <property type="match status" value="1"/>
</dbReference>
<keyword evidence="5" id="KW-0694">RNA-binding</keyword>
<dbReference type="GO" id="GO:1990904">
    <property type="term" value="C:ribonucleoprotein complex"/>
    <property type="evidence" value="ECO:0007669"/>
    <property type="project" value="UniProtKB-KW"/>
</dbReference>
<evidence type="ECO:0000313" key="8">
    <source>
        <dbReference type="EMBL" id="KKP65718.1"/>
    </source>
</evidence>
<proteinExistence type="inferred from homology"/>
<dbReference type="InterPro" id="IPR008991">
    <property type="entry name" value="Translation_prot_SH3-like_sf"/>
</dbReference>
<evidence type="ECO:0000256" key="5">
    <source>
        <dbReference type="HAMAP-Rule" id="MF_01326"/>
    </source>
</evidence>
<evidence type="ECO:0000256" key="6">
    <source>
        <dbReference type="SAM" id="MobiDB-lite"/>
    </source>
</evidence>
<comment type="function">
    <text evidence="5">One of two assembly initiator proteins, it binds directly to the 5'-end of the 23S rRNA, where it nucleates assembly of the 50S subunit.</text>
</comment>
<name>A0A0G0B8M1_9BACT</name>
<comment type="function">
    <text evidence="5">One of the proteins that surrounds the polypeptide exit tunnel on the outside of the subunit.</text>
</comment>
<dbReference type="Pfam" id="PF00467">
    <property type="entry name" value="KOW"/>
    <property type="match status" value="1"/>
</dbReference>
<protein>
    <recommendedName>
        <fullName evidence="4 5">Large ribosomal subunit protein uL24</fullName>
    </recommendedName>
</protein>
<evidence type="ECO:0000256" key="3">
    <source>
        <dbReference type="ARBA" id="ARBA00023274"/>
    </source>
</evidence>
<dbReference type="PANTHER" id="PTHR12903">
    <property type="entry name" value="MITOCHONDRIAL RIBOSOMAL PROTEIN L24"/>
    <property type="match status" value="1"/>
</dbReference>
<dbReference type="EMBL" id="LBPV01000013">
    <property type="protein sequence ID" value="KKP65718.1"/>
    <property type="molecule type" value="Genomic_DNA"/>
</dbReference>
<organism evidence="8 9">
    <name type="scientific">candidate division WS6 bacterium GW2011_GWE1_34_7</name>
    <dbReference type="NCBI Taxonomy" id="1619093"/>
    <lineage>
        <taxon>Bacteria</taxon>
        <taxon>Candidatus Dojkabacteria</taxon>
    </lineage>
</organism>
<keyword evidence="5" id="KW-0699">rRNA-binding</keyword>
<dbReference type="Pfam" id="PF17136">
    <property type="entry name" value="ribosomal_L24"/>
    <property type="match status" value="1"/>
</dbReference>
<feature type="domain" description="KOW" evidence="7">
    <location>
        <begin position="20"/>
        <end position="47"/>
    </location>
</feature>
<dbReference type="HAMAP" id="MF_01326_B">
    <property type="entry name" value="Ribosomal_uL24_B"/>
    <property type="match status" value="1"/>
</dbReference>
<dbReference type="AlphaFoldDB" id="A0A0G0B8M1"/>
<evidence type="ECO:0000313" key="9">
    <source>
        <dbReference type="Proteomes" id="UP000033866"/>
    </source>
</evidence>
<dbReference type="GO" id="GO:0003735">
    <property type="term" value="F:structural constituent of ribosome"/>
    <property type="evidence" value="ECO:0007669"/>
    <property type="project" value="InterPro"/>
</dbReference>
<comment type="caution">
    <text evidence="8">The sequence shown here is derived from an EMBL/GenBank/DDBJ whole genome shotgun (WGS) entry which is preliminary data.</text>
</comment>
<dbReference type="SUPFAM" id="SSF50104">
    <property type="entry name" value="Translation proteins SH3-like domain"/>
    <property type="match status" value="1"/>
</dbReference>
<gene>
    <name evidence="5" type="primary">rplX</name>
    <name evidence="8" type="ORF">UR61_C0013G0011</name>
</gene>
<feature type="compositionally biased region" description="Basic residues" evidence="6">
    <location>
        <begin position="131"/>
        <end position="164"/>
    </location>
</feature>
<evidence type="ECO:0000259" key="7">
    <source>
        <dbReference type="SMART" id="SM00739"/>
    </source>
</evidence>
<evidence type="ECO:0000256" key="4">
    <source>
        <dbReference type="ARBA" id="ARBA00035206"/>
    </source>
</evidence>
<evidence type="ECO:0000256" key="2">
    <source>
        <dbReference type="ARBA" id="ARBA00022980"/>
    </source>
</evidence>
<keyword evidence="3 5" id="KW-0687">Ribonucleoprotein</keyword>
<dbReference type="InterPro" id="IPR005824">
    <property type="entry name" value="KOW"/>
</dbReference>
<sequence length="164" mass="18456">MIRLYLLLQRFCNLRIIIMKIKKGDTVKILYGKDSGKQGTVVAANPKSRKVVVDGINVFKKHVKGDGRTKTSEILTIVKPLDVSKVILICSSCGKPTRVGIKREGDKVERVCKKCNKIIEIVEKKKEEPKTKKKTETKKTTTKKSTAKKSTTKKKVVKSKTDKK</sequence>
<accession>A0A0G0B8M1</accession>
<dbReference type="GO" id="GO:0019843">
    <property type="term" value="F:rRNA binding"/>
    <property type="evidence" value="ECO:0007669"/>
    <property type="project" value="UniProtKB-UniRule"/>
</dbReference>
<comment type="similarity">
    <text evidence="1 5">Belongs to the universal ribosomal protein uL24 family.</text>
</comment>
<dbReference type="InterPro" id="IPR041988">
    <property type="entry name" value="Ribosomal_uL24_KOW"/>
</dbReference>
<dbReference type="InterPro" id="IPR014722">
    <property type="entry name" value="Rib_uL2_dom2"/>
</dbReference>
<dbReference type="GO" id="GO:0006412">
    <property type="term" value="P:translation"/>
    <property type="evidence" value="ECO:0007669"/>
    <property type="project" value="UniProtKB-UniRule"/>
</dbReference>